<dbReference type="Proteomes" id="UP000541154">
    <property type="component" value="Unassembled WGS sequence"/>
</dbReference>
<dbReference type="AlphaFoldDB" id="A0A8H6A4D1"/>
<comment type="similarity">
    <text evidence="2">Belongs to the ustYa family.</text>
</comment>
<evidence type="ECO:0000256" key="2">
    <source>
        <dbReference type="ARBA" id="ARBA00035112"/>
    </source>
</evidence>
<comment type="pathway">
    <text evidence="1">Mycotoxin biosynthesis.</text>
</comment>
<evidence type="ECO:0000313" key="4">
    <source>
        <dbReference type="Proteomes" id="UP000541154"/>
    </source>
</evidence>
<dbReference type="InterPro" id="IPR021765">
    <property type="entry name" value="UstYa-like"/>
</dbReference>
<name>A0A8H6A4D1_PETAA</name>
<comment type="caution">
    <text evidence="3">The sequence shown here is derived from an EMBL/GenBank/DDBJ whole genome shotgun (WGS) entry which is preliminary data.</text>
</comment>
<protein>
    <submittedName>
        <fullName evidence="3">Uncharacterized protein</fullName>
    </submittedName>
</protein>
<keyword evidence="4" id="KW-1185">Reference proteome</keyword>
<dbReference type="PANTHER" id="PTHR33365:SF4">
    <property type="entry name" value="CYCLOCHLOROTINE BIOSYNTHESIS PROTEIN O"/>
    <property type="match status" value="1"/>
</dbReference>
<organism evidence="3 4">
    <name type="scientific">Petromyces alliaceus</name>
    <name type="common">Aspergillus alliaceus</name>
    <dbReference type="NCBI Taxonomy" id="209559"/>
    <lineage>
        <taxon>Eukaryota</taxon>
        <taxon>Fungi</taxon>
        <taxon>Dikarya</taxon>
        <taxon>Ascomycota</taxon>
        <taxon>Pezizomycotina</taxon>
        <taxon>Eurotiomycetes</taxon>
        <taxon>Eurotiomycetidae</taxon>
        <taxon>Eurotiales</taxon>
        <taxon>Aspergillaceae</taxon>
        <taxon>Aspergillus</taxon>
        <taxon>Aspergillus subgen. Circumdati</taxon>
    </lineage>
</organism>
<dbReference type="Pfam" id="PF11807">
    <property type="entry name" value="UstYa"/>
    <property type="match status" value="2"/>
</dbReference>
<accession>A0A8H6A4D1</accession>
<dbReference type="EMBL" id="SPNV01000132">
    <property type="protein sequence ID" value="KAF5860365.1"/>
    <property type="molecule type" value="Genomic_DNA"/>
</dbReference>
<evidence type="ECO:0000256" key="1">
    <source>
        <dbReference type="ARBA" id="ARBA00004685"/>
    </source>
</evidence>
<evidence type="ECO:0000313" key="3">
    <source>
        <dbReference type="EMBL" id="KAF5860365.1"/>
    </source>
</evidence>
<reference evidence="3 4" key="1">
    <citation type="submission" date="2019-04" db="EMBL/GenBank/DDBJ databases">
        <title>Aspergillus burnettii sp. nov., novel species from soil in southeast Queensland.</title>
        <authorList>
            <person name="Gilchrist C.L.M."/>
            <person name="Pitt J.I."/>
            <person name="Lange L."/>
            <person name="Lacey H.J."/>
            <person name="Vuong D."/>
            <person name="Midgley D.J."/>
            <person name="Greenfield P."/>
            <person name="Bradbury M."/>
            <person name="Lacey E."/>
            <person name="Busk P.K."/>
            <person name="Pilgaard B."/>
            <person name="Chooi Y.H."/>
            <person name="Piggott A.M."/>
        </authorList>
    </citation>
    <scope>NUCLEOTIDE SEQUENCE [LARGE SCALE GENOMIC DNA]</scope>
    <source>
        <strain evidence="3 4">FRR 5400</strain>
    </source>
</reference>
<dbReference type="GO" id="GO:0043386">
    <property type="term" value="P:mycotoxin biosynthetic process"/>
    <property type="evidence" value="ECO:0007669"/>
    <property type="project" value="InterPro"/>
</dbReference>
<dbReference type="PANTHER" id="PTHR33365">
    <property type="entry name" value="YALI0B05434P"/>
    <property type="match status" value="1"/>
</dbReference>
<sequence length="136" mass="15819">MRRAQMLRWQLNAEQMFLSRHSCYSPALDEMKIEYHPVQFNGSLDFASSYRGPPSPEVDAAWDELAGLGLMSVTRDQDFLHVGTILHEWVEHSPRPYPNFNTWHQCRNFEDIKGWIKGNTFAQKLPDADEWLIVPG</sequence>
<proteinExistence type="inferred from homology"/>
<gene>
    <name evidence="3" type="ORF">ETB97_001653</name>
</gene>